<dbReference type="EMBL" id="JAFBXE010000006">
    <property type="protein sequence ID" value="MBM2412890.1"/>
    <property type="molecule type" value="Genomic_DNA"/>
</dbReference>
<dbReference type="GO" id="GO:0046872">
    <property type="term" value="F:metal ion binding"/>
    <property type="evidence" value="ECO:0007669"/>
    <property type="project" value="UniProtKB-KW"/>
</dbReference>
<evidence type="ECO:0000256" key="3">
    <source>
        <dbReference type="PIRSR" id="PIRSR603782-1"/>
    </source>
</evidence>
<comment type="caution">
    <text evidence="5">The sequence shown here is derived from an EMBL/GenBank/DDBJ whole genome shotgun (WGS) entry which is preliminary data.</text>
</comment>
<reference evidence="5" key="1">
    <citation type="submission" date="2021-01" db="EMBL/GenBank/DDBJ databases">
        <title>Diatom-associated Roseobacters Show Island Model of Population Structure.</title>
        <authorList>
            <person name="Qu L."/>
            <person name="Feng X."/>
            <person name="Chen Y."/>
            <person name="Li L."/>
            <person name="Wang X."/>
            <person name="Hu Z."/>
            <person name="Wang H."/>
            <person name="Luo H."/>
        </authorList>
    </citation>
    <scope>NUCLEOTIDE SEQUENCE</scope>
    <source>
        <strain evidence="5">CC28-69</strain>
    </source>
</reference>
<protein>
    <submittedName>
        <fullName evidence="5">SCO family protein</fullName>
    </submittedName>
</protein>
<feature type="binding site" evidence="3">
    <location>
        <position position="169"/>
    </location>
    <ligand>
        <name>Cu cation</name>
        <dbReference type="ChEBI" id="CHEBI:23378"/>
    </ligand>
</feature>
<feature type="disulfide bond" description="Redox-active" evidence="4">
    <location>
        <begin position="81"/>
        <end position="85"/>
    </location>
</feature>
<keyword evidence="4" id="KW-1015">Disulfide bond</keyword>
<accession>A0A9Q2S030</accession>
<dbReference type="SUPFAM" id="SSF52833">
    <property type="entry name" value="Thioredoxin-like"/>
    <property type="match status" value="1"/>
</dbReference>
<dbReference type="InterPro" id="IPR003782">
    <property type="entry name" value="SCO1/SenC"/>
</dbReference>
<evidence type="ECO:0000256" key="2">
    <source>
        <dbReference type="ARBA" id="ARBA00023008"/>
    </source>
</evidence>
<comment type="similarity">
    <text evidence="1">Belongs to the SCO1/2 family.</text>
</comment>
<evidence type="ECO:0000313" key="6">
    <source>
        <dbReference type="Proteomes" id="UP000755667"/>
    </source>
</evidence>
<dbReference type="PANTHER" id="PTHR12151:SF25">
    <property type="entry name" value="LINALOOL DEHYDRATASE_ISOMERASE DOMAIN-CONTAINING PROTEIN"/>
    <property type="match status" value="1"/>
</dbReference>
<dbReference type="CDD" id="cd02968">
    <property type="entry name" value="SCO"/>
    <property type="match status" value="1"/>
</dbReference>
<dbReference type="AlphaFoldDB" id="A0A9Q2S030"/>
<dbReference type="InterPro" id="IPR036249">
    <property type="entry name" value="Thioredoxin-like_sf"/>
</dbReference>
<evidence type="ECO:0000313" key="5">
    <source>
        <dbReference type="EMBL" id="MBM2412890.1"/>
    </source>
</evidence>
<feature type="binding site" evidence="3">
    <location>
        <position position="81"/>
    </location>
    <ligand>
        <name>Cu cation</name>
        <dbReference type="ChEBI" id="CHEBI:23378"/>
    </ligand>
</feature>
<evidence type="ECO:0000256" key="1">
    <source>
        <dbReference type="ARBA" id="ARBA00010996"/>
    </source>
</evidence>
<name>A0A9Q2S030_9RHOB</name>
<dbReference type="FunFam" id="3.40.30.10:FF:000013">
    <property type="entry name" value="Blast:Protein SCO1 homolog, mitochondrial"/>
    <property type="match status" value="1"/>
</dbReference>
<sequence>MVRLAAISAGVAIVALMGGVWYASQPSEGEDKYASCRNTQVAGGSDTIGGPFTLVNSTGETVTNKDVITKPSLIYFGYTFCPDVCPLDTVRNAEAVDLLAEQGNEVTPVFISIDPKRDTPEVVGDFAANLHENMIGLTGSEEQVQAASQAYRTYFRAQPADDEYYLVDHSTFTYLVMPEDGFVEFFRRELTPEQVAERTSCSLDAAS</sequence>
<dbReference type="RefSeq" id="WP_203284242.1">
    <property type="nucleotide sequence ID" value="NZ_JAFBXE010000006.1"/>
</dbReference>
<dbReference type="PANTHER" id="PTHR12151">
    <property type="entry name" value="ELECTRON TRANSPORT PROTIN SCO1/SENC FAMILY MEMBER"/>
    <property type="match status" value="1"/>
</dbReference>
<feature type="binding site" evidence="3">
    <location>
        <position position="85"/>
    </location>
    <ligand>
        <name>Cu cation</name>
        <dbReference type="ChEBI" id="CHEBI:23378"/>
    </ligand>
</feature>
<dbReference type="Proteomes" id="UP000755667">
    <property type="component" value="Unassembled WGS sequence"/>
</dbReference>
<dbReference type="Gene3D" id="3.40.30.10">
    <property type="entry name" value="Glutaredoxin"/>
    <property type="match status" value="1"/>
</dbReference>
<dbReference type="Pfam" id="PF02630">
    <property type="entry name" value="SCO1-SenC"/>
    <property type="match status" value="1"/>
</dbReference>
<evidence type="ECO:0000256" key="4">
    <source>
        <dbReference type="PIRSR" id="PIRSR603782-2"/>
    </source>
</evidence>
<gene>
    <name evidence="5" type="ORF">JQX41_11290</name>
</gene>
<keyword evidence="3" id="KW-0479">Metal-binding</keyword>
<proteinExistence type="inferred from homology"/>
<keyword evidence="2 3" id="KW-0186">Copper</keyword>
<organism evidence="5 6">
    <name type="scientific">Marivita cryptomonadis</name>
    <dbReference type="NCBI Taxonomy" id="505252"/>
    <lineage>
        <taxon>Bacteria</taxon>
        <taxon>Pseudomonadati</taxon>
        <taxon>Pseudomonadota</taxon>
        <taxon>Alphaproteobacteria</taxon>
        <taxon>Rhodobacterales</taxon>
        <taxon>Roseobacteraceae</taxon>
        <taxon>Marivita</taxon>
    </lineage>
</organism>